<keyword evidence="7 10" id="KW-1133">Transmembrane helix</keyword>
<dbReference type="GO" id="GO:1903806">
    <property type="term" value="P:L-isoleucine import across plasma membrane"/>
    <property type="evidence" value="ECO:0007669"/>
    <property type="project" value="TreeGrafter"/>
</dbReference>
<feature type="transmembrane region" description="Helical" evidence="10">
    <location>
        <begin position="190"/>
        <end position="209"/>
    </location>
</feature>
<dbReference type="AlphaFoldDB" id="A0A150PJI1"/>
<name>A0A150PJI1_SORCE</name>
<evidence type="ECO:0000256" key="4">
    <source>
        <dbReference type="ARBA" id="ARBA00022519"/>
    </source>
</evidence>
<feature type="transmembrane region" description="Helical" evidence="10">
    <location>
        <begin position="262"/>
        <end position="280"/>
    </location>
</feature>
<evidence type="ECO:0000256" key="6">
    <source>
        <dbReference type="ARBA" id="ARBA00022970"/>
    </source>
</evidence>
<dbReference type="GO" id="GO:0015808">
    <property type="term" value="P:L-alanine transport"/>
    <property type="evidence" value="ECO:0007669"/>
    <property type="project" value="TreeGrafter"/>
</dbReference>
<dbReference type="GO" id="GO:0015192">
    <property type="term" value="F:L-phenylalanine transmembrane transporter activity"/>
    <property type="evidence" value="ECO:0007669"/>
    <property type="project" value="TreeGrafter"/>
</dbReference>
<evidence type="ECO:0000256" key="2">
    <source>
        <dbReference type="ARBA" id="ARBA00022448"/>
    </source>
</evidence>
<dbReference type="EMBL" id="JELY01001438">
    <property type="protein sequence ID" value="KYF55766.1"/>
    <property type="molecule type" value="Genomic_DNA"/>
</dbReference>
<evidence type="ECO:0000256" key="7">
    <source>
        <dbReference type="ARBA" id="ARBA00022989"/>
    </source>
</evidence>
<keyword evidence="5 10" id="KW-0812">Transmembrane</keyword>
<evidence type="ECO:0000256" key="8">
    <source>
        <dbReference type="ARBA" id="ARBA00023136"/>
    </source>
</evidence>
<evidence type="ECO:0000313" key="12">
    <source>
        <dbReference type="Proteomes" id="UP000075420"/>
    </source>
</evidence>
<protein>
    <submittedName>
        <fullName evidence="11">Branched-chain amino acid ABC transporter permease</fullName>
    </submittedName>
</protein>
<dbReference type="InterPro" id="IPR001851">
    <property type="entry name" value="ABC_transp_permease"/>
</dbReference>
<accession>A0A150PJI1</accession>
<proteinExistence type="inferred from homology"/>
<feature type="transmembrane region" description="Helical" evidence="10">
    <location>
        <begin position="229"/>
        <end position="250"/>
    </location>
</feature>
<keyword evidence="2" id="KW-0813">Transport</keyword>
<evidence type="ECO:0000256" key="9">
    <source>
        <dbReference type="ARBA" id="ARBA00037998"/>
    </source>
</evidence>
<comment type="similarity">
    <text evidence="9">Belongs to the binding-protein-dependent transport system permease family. LivHM subfamily.</text>
</comment>
<keyword evidence="6" id="KW-0029">Amino-acid transport</keyword>
<feature type="non-terminal residue" evidence="11">
    <location>
        <position position="294"/>
    </location>
</feature>
<comment type="subcellular location">
    <subcellularLocation>
        <location evidence="1">Cell membrane</location>
        <topology evidence="1">Multi-pass membrane protein</topology>
    </subcellularLocation>
</comment>
<feature type="transmembrane region" description="Helical" evidence="10">
    <location>
        <begin position="12"/>
        <end position="35"/>
    </location>
</feature>
<dbReference type="InterPro" id="IPR052157">
    <property type="entry name" value="BCAA_transport_permease"/>
</dbReference>
<organism evidence="11 12">
    <name type="scientific">Sorangium cellulosum</name>
    <name type="common">Polyangium cellulosum</name>
    <dbReference type="NCBI Taxonomy" id="56"/>
    <lineage>
        <taxon>Bacteria</taxon>
        <taxon>Pseudomonadati</taxon>
        <taxon>Myxococcota</taxon>
        <taxon>Polyangia</taxon>
        <taxon>Polyangiales</taxon>
        <taxon>Polyangiaceae</taxon>
        <taxon>Sorangium</taxon>
    </lineage>
</organism>
<dbReference type="GO" id="GO:0005886">
    <property type="term" value="C:plasma membrane"/>
    <property type="evidence" value="ECO:0007669"/>
    <property type="project" value="UniProtKB-SubCell"/>
</dbReference>
<evidence type="ECO:0000256" key="3">
    <source>
        <dbReference type="ARBA" id="ARBA00022475"/>
    </source>
</evidence>
<evidence type="ECO:0000256" key="10">
    <source>
        <dbReference type="SAM" id="Phobius"/>
    </source>
</evidence>
<dbReference type="PANTHER" id="PTHR11795">
    <property type="entry name" value="BRANCHED-CHAIN AMINO ACID TRANSPORT SYSTEM PERMEASE PROTEIN LIVH"/>
    <property type="match status" value="1"/>
</dbReference>
<dbReference type="Proteomes" id="UP000075420">
    <property type="component" value="Unassembled WGS sequence"/>
</dbReference>
<dbReference type="PANTHER" id="PTHR11795:SF371">
    <property type="entry name" value="HIGH-AFFINITY BRANCHED-CHAIN AMINO ACID TRANSPORT SYSTEM PERMEASE PROTEIN LIVH"/>
    <property type="match status" value="1"/>
</dbReference>
<keyword evidence="4" id="KW-0997">Cell inner membrane</keyword>
<dbReference type="GO" id="GO:0015190">
    <property type="term" value="F:L-leucine transmembrane transporter activity"/>
    <property type="evidence" value="ECO:0007669"/>
    <property type="project" value="TreeGrafter"/>
</dbReference>
<comment type="caution">
    <text evidence="11">The sequence shown here is derived from an EMBL/GenBank/DDBJ whole genome shotgun (WGS) entry which is preliminary data.</text>
</comment>
<dbReference type="GO" id="GO:0042941">
    <property type="term" value="P:D-alanine transmembrane transport"/>
    <property type="evidence" value="ECO:0007669"/>
    <property type="project" value="TreeGrafter"/>
</dbReference>
<evidence type="ECO:0000256" key="5">
    <source>
        <dbReference type="ARBA" id="ARBA00022692"/>
    </source>
</evidence>
<feature type="transmembrane region" description="Helical" evidence="10">
    <location>
        <begin position="105"/>
        <end position="125"/>
    </location>
</feature>
<keyword evidence="3" id="KW-1003">Cell membrane</keyword>
<evidence type="ECO:0000313" key="11">
    <source>
        <dbReference type="EMBL" id="KYF55766.1"/>
    </source>
</evidence>
<dbReference type="Pfam" id="PF02653">
    <property type="entry name" value="BPD_transp_2"/>
    <property type="match status" value="1"/>
</dbReference>
<reference evidence="11 12" key="1">
    <citation type="submission" date="2014-02" db="EMBL/GenBank/DDBJ databases">
        <title>The small core and large imbalanced accessory genome model reveals a collaborative survival strategy of Sorangium cellulosum strains in nature.</title>
        <authorList>
            <person name="Han K."/>
            <person name="Peng R."/>
            <person name="Blom J."/>
            <person name="Li Y.-Z."/>
        </authorList>
    </citation>
    <scope>NUCLEOTIDE SEQUENCE [LARGE SCALE GENOMIC DNA]</scope>
    <source>
        <strain evidence="11 12">So0157-25</strain>
    </source>
</reference>
<evidence type="ECO:0000256" key="1">
    <source>
        <dbReference type="ARBA" id="ARBA00004651"/>
    </source>
</evidence>
<dbReference type="GO" id="GO:0005304">
    <property type="term" value="F:L-valine transmembrane transporter activity"/>
    <property type="evidence" value="ECO:0007669"/>
    <property type="project" value="TreeGrafter"/>
</dbReference>
<gene>
    <name evidence="11" type="ORF">BE08_23495</name>
</gene>
<keyword evidence="8 10" id="KW-0472">Membrane</keyword>
<feature type="transmembrane region" description="Helical" evidence="10">
    <location>
        <begin position="42"/>
        <end position="59"/>
    </location>
</feature>
<sequence>MEKIVNALITGLAQGSMIALVALGYTMVYGILKLINFAHSEVFMMGAFAGLFGITALGAQDAPLVAGVGGTLCAMAFAGGLGVLVEKVAYAPLRSRGRGLANTRITPLVTALGMSVLLQNLAQLLFTARYRGYPQLLPIEHTRKVIFVSSILVMIGLELLVRRTWTGKAMRALSMNLEAARLMGIRTGRIIALTFLTGSVLAAVGAVLYCLDQSQVYPTMGVVIGTRAFVAAVIGGIGNITGAMLGGMLIGIIGEMTKLTPYSGLQDVLVFAVLIAVLLVKPTGLLGTSGTEKV</sequence>
<feature type="transmembrane region" description="Helical" evidence="10">
    <location>
        <begin position="65"/>
        <end position="85"/>
    </location>
</feature>
<dbReference type="GO" id="GO:0015188">
    <property type="term" value="F:L-isoleucine transmembrane transporter activity"/>
    <property type="evidence" value="ECO:0007669"/>
    <property type="project" value="TreeGrafter"/>
</dbReference>
<dbReference type="CDD" id="cd06582">
    <property type="entry name" value="TM_PBP1_LivH_like"/>
    <property type="match status" value="1"/>
</dbReference>